<evidence type="ECO:0000313" key="8">
    <source>
        <dbReference type="Proteomes" id="UP000836841"/>
    </source>
</evidence>
<evidence type="ECO:0000256" key="3">
    <source>
        <dbReference type="ARBA" id="ARBA00022577"/>
    </source>
</evidence>
<comment type="similarity">
    <text evidence="1">Belongs to the DEFL family.</text>
</comment>
<keyword evidence="5" id="KW-1015">Disulfide bond</keyword>
<evidence type="ECO:0000256" key="4">
    <source>
        <dbReference type="ARBA" id="ARBA00022821"/>
    </source>
</evidence>
<dbReference type="EMBL" id="OU466863">
    <property type="protein sequence ID" value="CAH2077603.1"/>
    <property type="molecule type" value="Genomic_DNA"/>
</dbReference>
<dbReference type="Pfam" id="PF07333">
    <property type="entry name" value="SLR1-BP"/>
    <property type="match status" value="1"/>
</dbReference>
<evidence type="ECO:0000256" key="1">
    <source>
        <dbReference type="ARBA" id="ARBA00006722"/>
    </source>
</evidence>
<accession>A0AAU9T411</accession>
<organism evidence="7 8">
    <name type="scientific">Thlaspi arvense</name>
    <name type="common">Field penny-cress</name>
    <dbReference type="NCBI Taxonomy" id="13288"/>
    <lineage>
        <taxon>Eukaryota</taxon>
        <taxon>Viridiplantae</taxon>
        <taxon>Streptophyta</taxon>
        <taxon>Embryophyta</taxon>
        <taxon>Tracheophyta</taxon>
        <taxon>Spermatophyta</taxon>
        <taxon>Magnoliopsida</taxon>
        <taxon>eudicotyledons</taxon>
        <taxon>Gunneridae</taxon>
        <taxon>Pentapetalae</taxon>
        <taxon>rosids</taxon>
        <taxon>malvids</taxon>
        <taxon>Brassicales</taxon>
        <taxon>Brassicaceae</taxon>
        <taxon>Thlaspideae</taxon>
        <taxon>Thlaspi</taxon>
    </lineage>
</organism>
<feature type="signal peptide" evidence="6">
    <location>
        <begin position="1"/>
        <end position="27"/>
    </location>
</feature>
<keyword evidence="6" id="KW-0732">Signal</keyword>
<dbReference type="InterPro" id="IPR010851">
    <property type="entry name" value="DEFL"/>
</dbReference>
<reference evidence="7 8" key="1">
    <citation type="submission" date="2022-03" db="EMBL/GenBank/DDBJ databases">
        <authorList>
            <person name="Nunn A."/>
            <person name="Chopra R."/>
            <person name="Nunn A."/>
            <person name="Contreras Garrido A."/>
        </authorList>
    </citation>
    <scope>NUCLEOTIDE SEQUENCE [LARGE SCALE GENOMIC DNA]</scope>
</reference>
<dbReference type="PANTHER" id="PTHR33830:SF11">
    <property type="entry name" value="DEFENSIN-LIKE PROTEIN 163-RELATED"/>
    <property type="match status" value="1"/>
</dbReference>
<evidence type="ECO:0000313" key="7">
    <source>
        <dbReference type="EMBL" id="CAH2077603.1"/>
    </source>
</evidence>
<keyword evidence="2" id="KW-0929">Antimicrobial</keyword>
<proteinExistence type="inferred from homology"/>
<evidence type="ECO:0000256" key="6">
    <source>
        <dbReference type="SAM" id="SignalP"/>
    </source>
</evidence>
<sequence length="76" mass="8336">MAKQVFLYLFISMFVLSAFLDLPSVDGADIRTCSVTLPLSKPCSFQECQPLCIQKYKGNGVCLGKNNSVCSCVFNC</sequence>
<dbReference type="PANTHER" id="PTHR33830">
    <property type="entry name" value="DEFENSIN-LIKE PROTEIN 184-RELATED"/>
    <property type="match status" value="1"/>
</dbReference>
<keyword evidence="3" id="KW-0295">Fungicide</keyword>
<protein>
    <submittedName>
        <fullName evidence="7">Uncharacterized protein</fullName>
    </submittedName>
</protein>
<keyword evidence="4" id="KW-0611">Plant defense</keyword>
<feature type="chain" id="PRO_5044009661" evidence="6">
    <location>
        <begin position="28"/>
        <end position="76"/>
    </location>
</feature>
<name>A0AAU9T411_THLAR</name>
<dbReference type="GO" id="GO:0031640">
    <property type="term" value="P:killing of cells of another organism"/>
    <property type="evidence" value="ECO:0007669"/>
    <property type="project" value="UniProtKB-KW"/>
</dbReference>
<keyword evidence="8" id="KW-1185">Reference proteome</keyword>
<gene>
    <name evidence="7" type="ORF">TAV2_LOCUS22661</name>
</gene>
<dbReference type="Proteomes" id="UP000836841">
    <property type="component" value="Chromosome 7"/>
</dbReference>
<evidence type="ECO:0000256" key="5">
    <source>
        <dbReference type="ARBA" id="ARBA00023157"/>
    </source>
</evidence>
<evidence type="ECO:0000256" key="2">
    <source>
        <dbReference type="ARBA" id="ARBA00022529"/>
    </source>
</evidence>
<dbReference type="GO" id="GO:0050832">
    <property type="term" value="P:defense response to fungus"/>
    <property type="evidence" value="ECO:0007669"/>
    <property type="project" value="UniProtKB-KW"/>
</dbReference>
<dbReference type="AlphaFoldDB" id="A0AAU9T411"/>